<reference evidence="3 4" key="1">
    <citation type="journal article" date="2011" name="Proc. Natl. Acad. Sci. U.S.A.">
        <title>Evolutionary erosion of yeast sex chromosomes by mating-type switching accidents.</title>
        <authorList>
            <person name="Gordon J.L."/>
            <person name="Armisen D."/>
            <person name="Proux-Wera E."/>
            <person name="Oheigeartaigh S.S."/>
            <person name="Byrne K.P."/>
            <person name="Wolfe K.H."/>
        </authorList>
    </citation>
    <scope>NUCLEOTIDE SEQUENCE [LARGE SCALE GENOMIC DNA]</scope>
    <source>
        <strain evidence="4">ATCC 22294 / BCRC 22015 / CBS 2517 / CECT 1963 / NBRC 1671 / NRRL Y-8276</strain>
    </source>
</reference>
<keyword evidence="1" id="KW-1133">Transmembrane helix</keyword>
<dbReference type="InParanoid" id="H2AXX8"/>
<keyword evidence="1" id="KW-0472">Membrane</keyword>
<dbReference type="RefSeq" id="XP_003958363.1">
    <property type="nucleotide sequence ID" value="XM_003958314.1"/>
</dbReference>
<accession>H2AXX8</accession>
<protein>
    <submittedName>
        <fullName evidence="3">Uncharacterized protein</fullName>
    </submittedName>
</protein>
<sequence length="292" mass="32980">MLKQVIFTALFSFCLAKVLATKFTVTLNTESNTDSSHFSSQLNKEPLEVHVDTETLTPELLKKFSQATNIFFSDIPGSPKIFKANDDLDFDEDYYFDEDEGDEEENNEFRTLLSNILDEPREYIDAIQKHRRFSDVRQILEEIMDDLPDDDLFEDHYKFDQGYEAFCEECENKNSANLHIARAMDINTDNKIESLSLNSHKIINVTRAIDTTSVTFECSTTTVSFSVSKTETPTRVFTSPMAVEATRNATFTPAVSNATAATSGQLQSGATYLMPATMLLSSIVSFIFFMQA</sequence>
<dbReference type="eggNOG" id="ENOG502SC0R">
    <property type="taxonomic scope" value="Eukaryota"/>
</dbReference>
<feature type="chain" id="PRO_5003559716" evidence="2">
    <location>
        <begin position="21"/>
        <end position="292"/>
    </location>
</feature>
<dbReference type="HOGENOM" id="CLU_953352_0_0_1"/>
<dbReference type="EMBL" id="HE650827">
    <property type="protein sequence ID" value="CCF59228.1"/>
    <property type="molecule type" value="Genomic_DNA"/>
</dbReference>
<dbReference type="AlphaFoldDB" id="H2AXX8"/>
<dbReference type="Proteomes" id="UP000005220">
    <property type="component" value="Chromosome 7"/>
</dbReference>
<dbReference type="GeneID" id="13887208"/>
<name>H2AXX8_KAZAF</name>
<evidence type="ECO:0000313" key="4">
    <source>
        <dbReference type="Proteomes" id="UP000005220"/>
    </source>
</evidence>
<dbReference type="KEGG" id="kaf:KAFR_0G01940"/>
<gene>
    <name evidence="3" type="primary">KAFR0G01940</name>
    <name evidence="3" type="ORF">KAFR_0G01940</name>
</gene>
<keyword evidence="4" id="KW-1185">Reference proteome</keyword>
<evidence type="ECO:0000256" key="2">
    <source>
        <dbReference type="SAM" id="SignalP"/>
    </source>
</evidence>
<organism evidence="3 4">
    <name type="scientific">Kazachstania africana (strain ATCC 22294 / BCRC 22015 / CBS 2517 / CECT 1963 / NBRC 1671 / NRRL Y-8276)</name>
    <name type="common">Yeast</name>
    <name type="synonym">Kluyveromyces africanus</name>
    <dbReference type="NCBI Taxonomy" id="1071382"/>
    <lineage>
        <taxon>Eukaryota</taxon>
        <taxon>Fungi</taxon>
        <taxon>Dikarya</taxon>
        <taxon>Ascomycota</taxon>
        <taxon>Saccharomycotina</taxon>
        <taxon>Saccharomycetes</taxon>
        <taxon>Saccharomycetales</taxon>
        <taxon>Saccharomycetaceae</taxon>
        <taxon>Kazachstania</taxon>
    </lineage>
</organism>
<feature type="signal peptide" evidence="2">
    <location>
        <begin position="1"/>
        <end position="20"/>
    </location>
</feature>
<keyword evidence="2" id="KW-0732">Signal</keyword>
<feature type="transmembrane region" description="Helical" evidence="1">
    <location>
        <begin position="272"/>
        <end position="290"/>
    </location>
</feature>
<proteinExistence type="predicted"/>
<evidence type="ECO:0000313" key="3">
    <source>
        <dbReference type="EMBL" id="CCF59228.1"/>
    </source>
</evidence>
<evidence type="ECO:0000256" key="1">
    <source>
        <dbReference type="SAM" id="Phobius"/>
    </source>
</evidence>
<keyword evidence="1" id="KW-0812">Transmembrane</keyword>